<accession>A0A9P0B4D9</accession>
<dbReference type="Proteomes" id="UP001154078">
    <property type="component" value="Chromosome 3"/>
</dbReference>
<dbReference type="InterPro" id="IPR001763">
    <property type="entry name" value="Rhodanese-like_dom"/>
</dbReference>
<dbReference type="OrthoDB" id="566238at2759"/>
<dbReference type="EMBL" id="OV121134">
    <property type="protein sequence ID" value="CAH0553906.1"/>
    <property type="molecule type" value="Genomic_DNA"/>
</dbReference>
<dbReference type="Pfam" id="PF00581">
    <property type="entry name" value="Rhodanese"/>
    <property type="match status" value="1"/>
</dbReference>
<dbReference type="SMART" id="SM00450">
    <property type="entry name" value="RHOD"/>
    <property type="match status" value="1"/>
</dbReference>
<dbReference type="PANTHER" id="PTHR44086">
    <property type="entry name" value="THIOSULFATE SULFURTRANSFERASE RDL2, MITOCHONDRIAL-RELATED"/>
    <property type="match status" value="1"/>
</dbReference>
<evidence type="ECO:0000313" key="2">
    <source>
        <dbReference type="EMBL" id="CAH0553906.1"/>
    </source>
</evidence>
<reference evidence="2" key="1">
    <citation type="submission" date="2021-12" db="EMBL/GenBank/DDBJ databases">
        <authorList>
            <person name="King R."/>
        </authorList>
    </citation>
    <scope>NUCLEOTIDE SEQUENCE</scope>
</reference>
<name>A0A9P0B4D9_BRAAE</name>
<protein>
    <recommendedName>
        <fullName evidence="1">Rhodanese domain-containing protein</fullName>
    </recommendedName>
</protein>
<dbReference type="AlphaFoldDB" id="A0A9P0B4D9"/>
<dbReference type="PANTHER" id="PTHR44086:SF10">
    <property type="entry name" value="THIOSULFATE SULFURTRANSFERASE_RHODANESE-LIKE DOMAIN-CONTAINING PROTEIN 3"/>
    <property type="match status" value="1"/>
</dbReference>
<dbReference type="InterPro" id="IPR036873">
    <property type="entry name" value="Rhodanese-like_dom_sf"/>
</dbReference>
<feature type="domain" description="Rhodanese" evidence="1">
    <location>
        <begin position="19"/>
        <end position="117"/>
    </location>
</feature>
<gene>
    <name evidence="2" type="ORF">MELIAE_LOCUS5795</name>
</gene>
<dbReference type="SUPFAM" id="SSF52821">
    <property type="entry name" value="Rhodanese/Cell cycle control phosphatase"/>
    <property type="match status" value="1"/>
</dbReference>
<dbReference type="Gene3D" id="3.40.250.10">
    <property type="entry name" value="Rhodanese-like domain"/>
    <property type="match status" value="1"/>
</dbReference>
<organism evidence="2 3">
    <name type="scientific">Brassicogethes aeneus</name>
    <name type="common">Rape pollen beetle</name>
    <name type="synonym">Meligethes aeneus</name>
    <dbReference type="NCBI Taxonomy" id="1431903"/>
    <lineage>
        <taxon>Eukaryota</taxon>
        <taxon>Metazoa</taxon>
        <taxon>Ecdysozoa</taxon>
        <taxon>Arthropoda</taxon>
        <taxon>Hexapoda</taxon>
        <taxon>Insecta</taxon>
        <taxon>Pterygota</taxon>
        <taxon>Neoptera</taxon>
        <taxon>Endopterygota</taxon>
        <taxon>Coleoptera</taxon>
        <taxon>Polyphaga</taxon>
        <taxon>Cucujiformia</taxon>
        <taxon>Nitidulidae</taxon>
        <taxon>Meligethinae</taxon>
        <taxon>Brassicogethes</taxon>
    </lineage>
</organism>
<proteinExistence type="predicted"/>
<evidence type="ECO:0000259" key="1">
    <source>
        <dbReference type="PROSITE" id="PS50206"/>
    </source>
</evidence>
<keyword evidence="3" id="KW-1185">Reference proteome</keyword>
<dbReference type="PROSITE" id="PS50206">
    <property type="entry name" value="RHODANESE_3"/>
    <property type="match status" value="1"/>
</dbReference>
<sequence length="118" mass="13118">MGENKIEVVDYEKMTEFQDNANYLILDVRDPGEIESTGKIPGSINIALGTLENALLMNNDNFAKDYGRPKPNAGFPLVFTCLKGGRATKAAEIASRLGYEKVKVYKGSWEEWSKKQGL</sequence>
<evidence type="ECO:0000313" key="3">
    <source>
        <dbReference type="Proteomes" id="UP001154078"/>
    </source>
</evidence>